<keyword evidence="3" id="KW-1185">Reference proteome</keyword>
<name>A0ABQ7A722_BRACR</name>
<dbReference type="EMBL" id="QGKV02002055">
    <property type="protein sequence ID" value="KAF3493470.1"/>
    <property type="molecule type" value="Genomic_DNA"/>
</dbReference>
<accession>A0ABQ7A722</accession>
<evidence type="ECO:0008006" key="4">
    <source>
        <dbReference type="Google" id="ProtNLM"/>
    </source>
</evidence>
<feature type="signal peptide" evidence="1">
    <location>
        <begin position="1"/>
        <end position="19"/>
    </location>
</feature>
<gene>
    <name evidence="2" type="ORF">DY000_02054738</name>
</gene>
<reference evidence="2 3" key="1">
    <citation type="journal article" date="2020" name="BMC Genomics">
        <title>Intraspecific diversification of the crop wild relative Brassica cretica Lam. using demographic model selection.</title>
        <authorList>
            <person name="Kioukis A."/>
            <person name="Michalopoulou V.A."/>
            <person name="Briers L."/>
            <person name="Pirintsos S."/>
            <person name="Studholme D.J."/>
            <person name="Pavlidis P."/>
            <person name="Sarris P.F."/>
        </authorList>
    </citation>
    <scope>NUCLEOTIDE SEQUENCE [LARGE SCALE GENOMIC DNA]</scope>
    <source>
        <strain evidence="3">cv. PFS-1207/04</strain>
    </source>
</reference>
<evidence type="ECO:0000313" key="3">
    <source>
        <dbReference type="Proteomes" id="UP000266723"/>
    </source>
</evidence>
<organism evidence="2 3">
    <name type="scientific">Brassica cretica</name>
    <name type="common">Mustard</name>
    <dbReference type="NCBI Taxonomy" id="69181"/>
    <lineage>
        <taxon>Eukaryota</taxon>
        <taxon>Viridiplantae</taxon>
        <taxon>Streptophyta</taxon>
        <taxon>Embryophyta</taxon>
        <taxon>Tracheophyta</taxon>
        <taxon>Spermatophyta</taxon>
        <taxon>Magnoliopsida</taxon>
        <taxon>eudicotyledons</taxon>
        <taxon>Gunneridae</taxon>
        <taxon>Pentapetalae</taxon>
        <taxon>rosids</taxon>
        <taxon>malvids</taxon>
        <taxon>Brassicales</taxon>
        <taxon>Brassicaceae</taxon>
        <taxon>Brassiceae</taxon>
        <taxon>Brassica</taxon>
    </lineage>
</organism>
<feature type="chain" id="PRO_5047166538" description="Peptidase C1A papain C-terminal domain-containing protein" evidence="1">
    <location>
        <begin position="20"/>
        <end position="375"/>
    </location>
</feature>
<feature type="non-terminal residue" evidence="2">
    <location>
        <position position="375"/>
    </location>
</feature>
<proteinExistence type="predicted"/>
<comment type="caution">
    <text evidence="2">The sequence shown here is derived from an EMBL/GenBank/DDBJ whole genome shotgun (WGS) entry which is preliminary data.</text>
</comment>
<sequence>MSACLIFLLLQEKWKTVVVMVLVVSAPARWEENTTKEKVYKTKLDWRRREQARKALQDGEPAEEFPFPEDFGDGSTIDFTWTRTHMHLLDMIIAQTQDDCWAWALVRILQFFYNMDITVVAQRKTLSIKSLVKYVILGRKEADRAAASKKIEKRNLAVSSLRKPIDYIRDVGIERDQGTKSLFIKICLCLLVRLSSDLLLCFCFLSPNALDLKTPLSSRTARPSACRCRRAFSSQLCLLFASLIFSCSSCFVSGSGLASVIGFCRLLAKIDDSGGGLAPRGAVTRCSGAGRAGEGLLGSGIFRSLLAATKSAPISGLGGELRVGCNRGESVRFCFFVCVLLFQFEWSSMAIRWFLVCSASLSLLPPLASCSDSPT</sequence>
<evidence type="ECO:0000313" key="2">
    <source>
        <dbReference type="EMBL" id="KAF3493470.1"/>
    </source>
</evidence>
<keyword evidence="1" id="KW-0732">Signal</keyword>
<protein>
    <recommendedName>
        <fullName evidence="4">Peptidase C1A papain C-terminal domain-containing protein</fullName>
    </recommendedName>
</protein>
<dbReference type="Proteomes" id="UP000266723">
    <property type="component" value="Unassembled WGS sequence"/>
</dbReference>
<evidence type="ECO:0000256" key="1">
    <source>
        <dbReference type="SAM" id="SignalP"/>
    </source>
</evidence>